<feature type="transmembrane region" description="Helical" evidence="1">
    <location>
        <begin position="148"/>
        <end position="170"/>
    </location>
</feature>
<proteinExistence type="predicted"/>
<evidence type="ECO:0000313" key="2">
    <source>
        <dbReference type="EMBL" id="RVD92130.1"/>
    </source>
</evidence>
<evidence type="ECO:0000313" key="3">
    <source>
        <dbReference type="Proteomes" id="UP000282876"/>
    </source>
</evidence>
<protein>
    <submittedName>
        <fullName evidence="2">Uncharacterized protein</fullName>
    </submittedName>
</protein>
<feature type="transmembrane region" description="Helical" evidence="1">
    <location>
        <begin position="59"/>
        <end position="79"/>
    </location>
</feature>
<keyword evidence="1" id="KW-0812">Transmembrane</keyword>
<feature type="transmembrane region" description="Helical" evidence="1">
    <location>
        <begin position="210"/>
        <end position="232"/>
    </location>
</feature>
<keyword evidence="1" id="KW-1133">Transmembrane helix</keyword>
<reference evidence="2 3" key="1">
    <citation type="submission" date="2018-10" db="EMBL/GenBank/DDBJ databases">
        <title>Draft genome sequence of the microsporidian Tubulinosema ratisbonensis.</title>
        <authorList>
            <person name="Polonais V."/>
            <person name="Peyretaillade E."/>
            <person name="Niehus S."/>
            <person name="Wawrzyniak I."/>
            <person name="Franchet A."/>
            <person name="Gaspin C."/>
            <person name="Reichstadt M."/>
            <person name="Belser C."/>
            <person name="Labadie K."/>
            <person name="Delbac F."/>
            <person name="Ferrandon D."/>
        </authorList>
    </citation>
    <scope>NUCLEOTIDE SEQUENCE [LARGE SCALE GENOMIC DNA]</scope>
    <source>
        <strain evidence="2 3">Franzen</strain>
    </source>
</reference>
<dbReference type="VEuPathDB" id="MicrosporidiaDB:TUBRATIS_13760"/>
<organism evidence="2 3">
    <name type="scientific">Tubulinosema ratisbonensis</name>
    <dbReference type="NCBI Taxonomy" id="291195"/>
    <lineage>
        <taxon>Eukaryota</taxon>
        <taxon>Fungi</taxon>
        <taxon>Fungi incertae sedis</taxon>
        <taxon>Microsporidia</taxon>
        <taxon>Tubulinosematoidea</taxon>
        <taxon>Tubulinosematidae</taxon>
        <taxon>Tubulinosema</taxon>
    </lineage>
</organism>
<feature type="transmembrane region" description="Helical" evidence="1">
    <location>
        <begin position="186"/>
        <end position="204"/>
    </location>
</feature>
<dbReference type="EMBL" id="RCSS01000300">
    <property type="protein sequence ID" value="RVD92130.1"/>
    <property type="molecule type" value="Genomic_DNA"/>
</dbReference>
<dbReference type="AlphaFoldDB" id="A0A437ALP8"/>
<dbReference type="Proteomes" id="UP000282876">
    <property type="component" value="Unassembled WGS sequence"/>
</dbReference>
<feature type="transmembrane region" description="Helical" evidence="1">
    <location>
        <begin position="253"/>
        <end position="274"/>
    </location>
</feature>
<evidence type="ECO:0000256" key="1">
    <source>
        <dbReference type="SAM" id="Phobius"/>
    </source>
</evidence>
<keyword evidence="3" id="KW-1185">Reference proteome</keyword>
<sequence length="292" mass="34279">MGDIESPPRYEDLNFNNHNIQPFSKDDMPVIIMNSLGIVDQLILILSILLLLSNLVPVLTYYQLIYFFGFIFIGLFFLVSRKNKERVLSGKYITELTFFLIIGLSYLLTLFLFVNSVLNTLNLVFYFIHENSSEISSSSTYSNVRYFLIGYAVLIFYFSVEFIILIVMILCRKDFKTHTILKSSMVRFKVSAALIFAINIYFFYKMKKILIFLVLTSIYDVVSTIISYIYGLKYLIDKKTKTDFYAHLLLKQIIFSIIYVTLILDFIVTNMSYIPYLDLRLFNYKIFSNLTY</sequence>
<feature type="transmembrane region" description="Helical" evidence="1">
    <location>
        <begin position="99"/>
        <end position="128"/>
    </location>
</feature>
<feature type="transmembrane region" description="Helical" evidence="1">
    <location>
        <begin position="30"/>
        <end position="53"/>
    </location>
</feature>
<gene>
    <name evidence="2" type="ORF">TUBRATIS_13760</name>
</gene>
<name>A0A437ALP8_9MICR</name>
<accession>A0A437ALP8</accession>
<keyword evidence="1" id="KW-0472">Membrane</keyword>
<comment type="caution">
    <text evidence="2">The sequence shown here is derived from an EMBL/GenBank/DDBJ whole genome shotgun (WGS) entry which is preliminary data.</text>
</comment>